<gene>
    <name evidence="1" type="ORF">EVAR_50771_1</name>
</gene>
<proteinExistence type="predicted"/>
<accession>A0A4C1WVW8</accession>
<evidence type="ECO:0000313" key="2">
    <source>
        <dbReference type="Proteomes" id="UP000299102"/>
    </source>
</evidence>
<dbReference type="Proteomes" id="UP000299102">
    <property type="component" value="Unassembled WGS sequence"/>
</dbReference>
<evidence type="ECO:0000313" key="1">
    <source>
        <dbReference type="EMBL" id="GBP54359.1"/>
    </source>
</evidence>
<protein>
    <submittedName>
        <fullName evidence="1">Uncharacterized protein</fullName>
    </submittedName>
</protein>
<dbReference type="AlphaFoldDB" id="A0A4C1WVW8"/>
<organism evidence="1 2">
    <name type="scientific">Eumeta variegata</name>
    <name type="common">Bagworm moth</name>
    <name type="synonym">Eumeta japonica</name>
    <dbReference type="NCBI Taxonomy" id="151549"/>
    <lineage>
        <taxon>Eukaryota</taxon>
        <taxon>Metazoa</taxon>
        <taxon>Ecdysozoa</taxon>
        <taxon>Arthropoda</taxon>
        <taxon>Hexapoda</taxon>
        <taxon>Insecta</taxon>
        <taxon>Pterygota</taxon>
        <taxon>Neoptera</taxon>
        <taxon>Endopterygota</taxon>
        <taxon>Lepidoptera</taxon>
        <taxon>Glossata</taxon>
        <taxon>Ditrysia</taxon>
        <taxon>Tineoidea</taxon>
        <taxon>Psychidae</taxon>
        <taxon>Oiketicinae</taxon>
        <taxon>Eumeta</taxon>
    </lineage>
</organism>
<keyword evidence="2" id="KW-1185">Reference proteome</keyword>
<sequence length="120" mass="13314">MNSRVVLDAAMALEYLDSRVKRTSRESRSLHAFYARLRKRVSASGRDIRSSSILGTRECQHASALARKTPHLDRLLSAHAIQLIKEGERVGSVNGNRKAGKSKCLKGILLQVESWSQASL</sequence>
<name>A0A4C1WVW8_EUMVA</name>
<reference evidence="1 2" key="1">
    <citation type="journal article" date="2019" name="Commun. Biol.">
        <title>The bagworm genome reveals a unique fibroin gene that provides high tensile strength.</title>
        <authorList>
            <person name="Kono N."/>
            <person name="Nakamura H."/>
            <person name="Ohtoshi R."/>
            <person name="Tomita M."/>
            <person name="Numata K."/>
            <person name="Arakawa K."/>
        </authorList>
    </citation>
    <scope>NUCLEOTIDE SEQUENCE [LARGE SCALE GENOMIC DNA]</scope>
</reference>
<comment type="caution">
    <text evidence="1">The sequence shown here is derived from an EMBL/GenBank/DDBJ whole genome shotgun (WGS) entry which is preliminary data.</text>
</comment>
<dbReference type="EMBL" id="BGZK01000645">
    <property type="protein sequence ID" value="GBP54359.1"/>
    <property type="molecule type" value="Genomic_DNA"/>
</dbReference>